<evidence type="ECO:0000256" key="4">
    <source>
        <dbReference type="ARBA" id="ARBA00023136"/>
    </source>
</evidence>
<dbReference type="PANTHER" id="PTHR48182:SF2">
    <property type="entry name" value="PROTEIN SERAC1"/>
    <property type="match status" value="1"/>
</dbReference>
<feature type="compositionally biased region" description="Polar residues" evidence="5">
    <location>
        <begin position="265"/>
        <end position="279"/>
    </location>
</feature>
<dbReference type="SUPFAM" id="SSF53474">
    <property type="entry name" value="alpha/beta-Hydrolases"/>
    <property type="match status" value="1"/>
</dbReference>
<keyword evidence="3" id="KW-0256">Endoplasmic reticulum</keyword>
<dbReference type="InterPro" id="IPR029058">
    <property type="entry name" value="AB_hydrolase_fold"/>
</dbReference>
<proteinExistence type="predicted"/>
<evidence type="ECO:0000259" key="6">
    <source>
        <dbReference type="Pfam" id="PF12697"/>
    </source>
</evidence>
<accession>A0AAD0IEW6</accession>
<evidence type="ECO:0000313" key="8">
    <source>
        <dbReference type="Proteomes" id="UP000240475"/>
    </source>
</evidence>
<gene>
    <name evidence="7" type="ORF">DA456_23945</name>
</gene>
<dbReference type="RefSeq" id="WP_029571561.1">
    <property type="nucleotide sequence ID" value="NZ_CP028490.1"/>
</dbReference>
<dbReference type="Pfam" id="PF12697">
    <property type="entry name" value="Abhydrolase_6"/>
    <property type="match status" value="1"/>
</dbReference>
<evidence type="ECO:0000256" key="3">
    <source>
        <dbReference type="ARBA" id="ARBA00022824"/>
    </source>
</evidence>
<reference evidence="7 8" key="1">
    <citation type="submission" date="2018-04" db="EMBL/GenBank/DDBJ databases">
        <authorList>
            <person name="Cha J.-S."/>
        </authorList>
    </citation>
    <scope>NUCLEOTIDE SEQUENCE [LARGE SCALE GENOMIC DNA]</scope>
    <source>
        <strain evidence="7 8">LMG5095</strain>
    </source>
</reference>
<dbReference type="AlphaFoldDB" id="A0AAD0IEW6"/>
<comment type="subcellular location">
    <subcellularLocation>
        <location evidence="1">Endoplasmic reticulum</location>
    </subcellularLocation>
    <subcellularLocation>
        <location evidence="2">Membrane</location>
    </subcellularLocation>
</comment>
<evidence type="ECO:0000313" key="7">
    <source>
        <dbReference type="EMBL" id="AVX26199.1"/>
    </source>
</evidence>
<feature type="region of interest" description="Disordered" evidence="5">
    <location>
        <begin position="265"/>
        <end position="288"/>
    </location>
</feature>
<dbReference type="PANTHER" id="PTHR48182">
    <property type="entry name" value="PROTEIN SERAC1"/>
    <property type="match status" value="1"/>
</dbReference>
<dbReference type="Gene3D" id="3.40.50.1820">
    <property type="entry name" value="alpha/beta hydrolase"/>
    <property type="match status" value="1"/>
</dbReference>
<dbReference type="GO" id="GO:0016020">
    <property type="term" value="C:membrane"/>
    <property type="evidence" value="ECO:0007669"/>
    <property type="project" value="UniProtKB-SubCell"/>
</dbReference>
<evidence type="ECO:0000256" key="2">
    <source>
        <dbReference type="ARBA" id="ARBA00004370"/>
    </source>
</evidence>
<evidence type="ECO:0000256" key="1">
    <source>
        <dbReference type="ARBA" id="ARBA00004240"/>
    </source>
</evidence>
<evidence type="ECO:0000256" key="5">
    <source>
        <dbReference type="SAM" id="MobiDB-lite"/>
    </source>
</evidence>
<organism evidence="7 8">
    <name type="scientific">Pseudomonas syringae pv. atrofaciens</name>
    <dbReference type="NCBI Taxonomy" id="192087"/>
    <lineage>
        <taxon>Bacteria</taxon>
        <taxon>Pseudomonadati</taxon>
        <taxon>Pseudomonadota</taxon>
        <taxon>Gammaproteobacteria</taxon>
        <taxon>Pseudomonadales</taxon>
        <taxon>Pseudomonadaceae</taxon>
        <taxon>Pseudomonas</taxon>
        <taxon>Pseudomonas syringae</taxon>
    </lineage>
</organism>
<dbReference type="Proteomes" id="UP000240475">
    <property type="component" value="Chromosome"/>
</dbReference>
<keyword evidence="4" id="KW-0472">Membrane</keyword>
<feature type="domain" description="AB hydrolase-1" evidence="6">
    <location>
        <begin position="18"/>
        <end position="145"/>
    </location>
</feature>
<dbReference type="InterPro" id="IPR052374">
    <property type="entry name" value="SERAC1"/>
</dbReference>
<dbReference type="EMBL" id="CP028490">
    <property type="protein sequence ID" value="AVX26199.1"/>
    <property type="molecule type" value="Genomic_DNA"/>
</dbReference>
<dbReference type="InterPro" id="IPR000073">
    <property type="entry name" value="AB_hydrolase_1"/>
</dbReference>
<name>A0AAD0IEW6_PSESX</name>
<protein>
    <recommendedName>
        <fullName evidence="6">AB hydrolase-1 domain-containing protein</fullName>
    </recommendedName>
</protein>
<sequence>MAELTCIHEAAYPEAVHIVFIHGLGGHFQETWMSNADDHTTLWPQWLGEDTGSAVWLLSYDAALSGWTGDAMHLADQGVALMTTITHEKALKGKRLVLVGHSLGGLVIKAGMAHVATQDTPRLNPALNSISAVVFVGTPHQGSSLATAAVAVGVLRANSQLRNMQQNDGWLKNLNGQFQKLQRDLAFHVHVFFETHSILIGKKVLGVRFGKRIVIVDRNSSDPQIPGSTATPLEFDHIQIAKPGSRKATLYKAMVAVIEDALSSKNESLSPTSNHQLEQTGIEEKEEVAPVASASRAEPEASVITDEQLRQLARKLLDSGLPSSISSVFPDATATASQALTTLSAIDRFVIEAGDEINRPQARHTLQTLTSLDVPKHLVIAAPGSGKTHALWKAANWLFSSSGLIPIFLPIGGLATWSQVKSIISDVSTDLSPDQILRDSRICVCIDGWSEFATGEHIGEKSKALRVLQEARVIANARHSEASDSTFKIWKLESLPLNTVASAVAQARPGSPEVPERLLDLLRLPLMLSLFLLSGKNEGTAGALLQEFHARLTRNMPEKFSDALSRAIATVTALGDRSYSRLIAQLRKHADDLNVPEPIRLLESLGSISNRAGQAVPVHDLYWSWLCGRGFLQDISTEYALTRLPTRESYTLALQSGEPVRPSLIEAAVEFDLLLAAKLQTEIGSQIFAEAVEIGFSDHRLAVRGRAALAGLMSQNPRYLVKALQTLSELDAHRVPGKDWLNALDPAVLFPLRGVIAGWVGSPGTSYLLESIAGKGNSEWVNWLEQMATAGKIRWDDALAAALACTSGIPVWGFDHLYQLCQNAPWKLRQAALRRSNAALALTLASDYCRVIEQIASGGSGWIDINRVILDCGTDEAFERLLADFGDMTAKAQERLGFAIVDRGGPWVSRFQKVAFALAKPHPRHTHHYKLEEVMSLDIDDETARQWIAMGYNKLGWRVLIARHGLRMLPELVAALPHSFSGIHHVPELEYIAYLDSTPESLIPEIWSRVKGSMEPKTTEDVLRAVATIKPIGMLSIVDFLKHVHFSLPGYHLDVVLRLYNDWQKETRKNIIIEKDGRPLPLDEYLALCVLSGEWDEHTTPSILARCPAIAILAIIHKFSDNNINQQLILLRLEVSAFHDDLFNLMLTKSSLARLIPDVFGDCFESFPESAVMAAMHCPGIDQEKLSYSLSHSSNPLHRGAHVELIIRELKNSNPTYNYRKAANLLSSHPKHDLINLLKEAFLTAGVDTKDESALCLIRQVEEVKGELLTTETGVFIP</sequence>